<dbReference type="InterPro" id="IPR021109">
    <property type="entry name" value="Peptidase_aspartic_dom_sf"/>
</dbReference>
<reference evidence="7" key="2">
    <citation type="submission" date="2019-09" db="UniProtKB">
        <authorList>
            <consortium name="WormBaseParasite"/>
        </authorList>
    </citation>
    <scope>IDENTIFICATION</scope>
</reference>
<accession>A0A183GMK6</accession>
<dbReference type="SUPFAM" id="SSF50630">
    <property type="entry name" value="Acid proteases"/>
    <property type="match status" value="1"/>
</dbReference>
<gene>
    <name evidence="5" type="ORF">HPBE_LOCUS23926</name>
</gene>
<sequence length="486" mass="54175">MCDQQLDEDMLLRTPENTMATGIEEADKRPLVENRSARQHLGSEEALKQMNKSMTMIVVECEKVVRELTEQMCEMGRDKSQPLTSTSAASGNYLQDAASLAQWDPSVLIAIANKMLKEYNGKPVVFCGHRIPKSEELKKSRRLFGPKSVRLVKMLDMEVKALLDTRSEMSIIPVWVLQQARKNIDLDTYITKIPRVEAVVRNASGEIMTFLDTICVPVTMCGSTQLVPFHVGDCVDELVILGTNALELFGIRLGPVDNEGMKKTEPEMVEAVIKERIFIPAHSSRIASLNADTGPGEYVLWSSSDTIEHGVYRVTADGSAAVTVWNPSDEARVLQRGEVVGEWACEEWTPLHAFDNGADMLEEGKRQLQENDKERVEELVTILKGKSQLPPPLEALIREYADTFAVRDSELTQTDLVEHETDTGDSPPIRQKTRPVPMGARKEFKAIIQSLLERGIIARSNSEWASPVVLVRKKMALCACALITGR</sequence>
<reference evidence="5 6" key="1">
    <citation type="submission" date="2018-11" db="EMBL/GenBank/DDBJ databases">
        <authorList>
            <consortium name="Pathogen Informatics"/>
        </authorList>
    </citation>
    <scope>NUCLEOTIDE SEQUENCE [LARGE SCALE GENOMIC DNA]</scope>
</reference>
<dbReference type="GO" id="GO:0004519">
    <property type="term" value="F:endonuclease activity"/>
    <property type="evidence" value="ECO:0007669"/>
    <property type="project" value="UniProtKB-KW"/>
</dbReference>
<keyword evidence="2" id="KW-0548">Nucleotidyltransferase</keyword>
<dbReference type="PANTHER" id="PTHR37984:SF5">
    <property type="entry name" value="PROTEIN NYNRIN-LIKE"/>
    <property type="match status" value="1"/>
</dbReference>
<proteinExistence type="predicted"/>
<keyword evidence="1" id="KW-0808">Transferase</keyword>
<dbReference type="Gene3D" id="3.10.10.10">
    <property type="entry name" value="HIV Type 1 Reverse Transcriptase, subunit A, domain 1"/>
    <property type="match status" value="1"/>
</dbReference>
<dbReference type="EMBL" id="UZAH01035636">
    <property type="protein sequence ID" value="VDP41845.1"/>
    <property type="molecule type" value="Genomic_DNA"/>
</dbReference>
<dbReference type="GO" id="GO:0016779">
    <property type="term" value="F:nucleotidyltransferase activity"/>
    <property type="evidence" value="ECO:0007669"/>
    <property type="project" value="UniProtKB-KW"/>
</dbReference>
<dbReference type="AlphaFoldDB" id="A0A183GMK6"/>
<dbReference type="PANTHER" id="PTHR37984">
    <property type="entry name" value="PROTEIN CBG26694"/>
    <property type="match status" value="1"/>
</dbReference>
<evidence type="ECO:0000256" key="1">
    <source>
        <dbReference type="ARBA" id="ARBA00022679"/>
    </source>
</evidence>
<keyword evidence="3" id="KW-0540">Nuclease</keyword>
<name>A0A183GMK6_HELPZ</name>
<evidence type="ECO:0000256" key="3">
    <source>
        <dbReference type="ARBA" id="ARBA00022722"/>
    </source>
</evidence>
<evidence type="ECO:0000313" key="7">
    <source>
        <dbReference type="WBParaSite" id="HPBE_0002392601-mRNA-1"/>
    </source>
</evidence>
<organism evidence="6 7">
    <name type="scientific">Heligmosomoides polygyrus</name>
    <name type="common">Parasitic roundworm</name>
    <dbReference type="NCBI Taxonomy" id="6339"/>
    <lineage>
        <taxon>Eukaryota</taxon>
        <taxon>Metazoa</taxon>
        <taxon>Ecdysozoa</taxon>
        <taxon>Nematoda</taxon>
        <taxon>Chromadorea</taxon>
        <taxon>Rhabditida</taxon>
        <taxon>Rhabditina</taxon>
        <taxon>Rhabditomorpha</taxon>
        <taxon>Strongyloidea</taxon>
        <taxon>Heligmosomidae</taxon>
        <taxon>Heligmosomoides</taxon>
    </lineage>
</organism>
<evidence type="ECO:0000313" key="6">
    <source>
        <dbReference type="Proteomes" id="UP000050761"/>
    </source>
</evidence>
<dbReference type="OrthoDB" id="5874389at2759"/>
<dbReference type="Proteomes" id="UP000050761">
    <property type="component" value="Unassembled WGS sequence"/>
</dbReference>
<keyword evidence="4" id="KW-0255">Endonuclease</keyword>
<dbReference type="InterPro" id="IPR043502">
    <property type="entry name" value="DNA/RNA_pol_sf"/>
</dbReference>
<dbReference type="InterPro" id="IPR050951">
    <property type="entry name" value="Retrovirus_Pol_polyprotein"/>
</dbReference>
<dbReference type="WBParaSite" id="HPBE_0002392601-mRNA-1">
    <property type="protein sequence ID" value="HPBE_0002392601-mRNA-1"/>
    <property type="gene ID" value="HPBE_0002392601"/>
</dbReference>
<dbReference type="SUPFAM" id="SSF56672">
    <property type="entry name" value="DNA/RNA polymerases"/>
    <property type="match status" value="1"/>
</dbReference>
<keyword evidence="6" id="KW-1185">Reference proteome</keyword>
<evidence type="ECO:0000313" key="5">
    <source>
        <dbReference type="EMBL" id="VDP41845.1"/>
    </source>
</evidence>
<evidence type="ECO:0000256" key="4">
    <source>
        <dbReference type="ARBA" id="ARBA00022759"/>
    </source>
</evidence>
<keyword evidence="4" id="KW-0378">Hydrolase</keyword>
<evidence type="ECO:0000256" key="2">
    <source>
        <dbReference type="ARBA" id="ARBA00022695"/>
    </source>
</evidence>
<protein>
    <submittedName>
        <fullName evidence="7">Reverse transcriptase domain-containing protein</fullName>
    </submittedName>
</protein>
<accession>A0A3P8ECG2</accession>